<comment type="caution">
    <text evidence="2">The sequence shown here is derived from an EMBL/GenBank/DDBJ whole genome shotgun (WGS) entry which is preliminary data.</text>
</comment>
<dbReference type="Gene3D" id="3.40.630.30">
    <property type="match status" value="1"/>
</dbReference>
<organism evidence="2 3">
    <name type="scientific">Geomicrobium halophilum</name>
    <dbReference type="NCBI Taxonomy" id="549000"/>
    <lineage>
        <taxon>Bacteria</taxon>
        <taxon>Bacillati</taxon>
        <taxon>Bacillota</taxon>
        <taxon>Bacilli</taxon>
        <taxon>Bacillales</taxon>
        <taxon>Geomicrobium</taxon>
    </lineage>
</organism>
<dbReference type="InterPro" id="IPR000182">
    <property type="entry name" value="GNAT_dom"/>
</dbReference>
<protein>
    <submittedName>
        <fullName evidence="2">RimJ/RimL family protein N-acetyltransferase</fullName>
    </submittedName>
</protein>
<dbReference type="Proteomes" id="UP000568839">
    <property type="component" value="Unassembled WGS sequence"/>
</dbReference>
<name>A0A841PP97_9BACL</name>
<dbReference type="AlphaFoldDB" id="A0A841PP97"/>
<feature type="domain" description="N-acetyltransferase" evidence="1">
    <location>
        <begin position="7"/>
        <end position="164"/>
    </location>
</feature>
<keyword evidence="3" id="KW-1185">Reference proteome</keyword>
<dbReference type="SUPFAM" id="SSF55729">
    <property type="entry name" value="Acyl-CoA N-acyltransferases (Nat)"/>
    <property type="match status" value="1"/>
</dbReference>
<reference evidence="2 3" key="1">
    <citation type="submission" date="2020-08" db="EMBL/GenBank/DDBJ databases">
        <title>Genomic Encyclopedia of Type Strains, Phase IV (KMG-IV): sequencing the most valuable type-strain genomes for metagenomic binning, comparative biology and taxonomic classification.</title>
        <authorList>
            <person name="Goeker M."/>
        </authorList>
    </citation>
    <scope>NUCLEOTIDE SEQUENCE [LARGE SCALE GENOMIC DNA]</scope>
    <source>
        <strain evidence="2 3">DSM 21769</strain>
    </source>
</reference>
<dbReference type="RefSeq" id="WP_184404737.1">
    <property type="nucleotide sequence ID" value="NZ_JACHHJ010000004.1"/>
</dbReference>
<dbReference type="EMBL" id="JACHHJ010000004">
    <property type="protein sequence ID" value="MBB6450657.1"/>
    <property type="molecule type" value="Genomic_DNA"/>
</dbReference>
<accession>A0A841PP97</accession>
<proteinExistence type="predicted"/>
<dbReference type="PANTHER" id="PTHR43792:SF1">
    <property type="entry name" value="N-ACETYLTRANSFERASE DOMAIN-CONTAINING PROTEIN"/>
    <property type="match status" value="1"/>
</dbReference>
<sequence>MFNSERLHFREMVPNDRSSLQTLFSDPVVMRFSEGTKTKQETEKWINQSMNDYRSFGVGYWIIEKRETGQFVGQCGLRPQKIQGEVRMGFGYLLTRTFWGMGYGKEAAQACRTFSFEHLGLSTLTSLIHPYNLPSIKIAKSLGMKKEGTICKHHQWLEMYVLHNRHETFIN</sequence>
<evidence type="ECO:0000313" key="3">
    <source>
        <dbReference type="Proteomes" id="UP000568839"/>
    </source>
</evidence>
<dbReference type="PANTHER" id="PTHR43792">
    <property type="entry name" value="GNAT FAMILY, PUTATIVE (AFU_ORTHOLOGUE AFUA_3G00765)-RELATED-RELATED"/>
    <property type="match status" value="1"/>
</dbReference>
<dbReference type="InterPro" id="IPR051531">
    <property type="entry name" value="N-acetyltransferase"/>
</dbReference>
<dbReference type="Pfam" id="PF13302">
    <property type="entry name" value="Acetyltransf_3"/>
    <property type="match status" value="1"/>
</dbReference>
<dbReference type="GO" id="GO:0016747">
    <property type="term" value="F:acyltransferase activity, transferring groups other than amino-acyl groups"/>
    <property type="evidence" value="ECO:0007669"/>
    <property type="project" value="InterPro"/>
</dbReference>
<dbReference type="InterPro" id="IPR016181">
    <property type="entry name" value="Acyl_CoA_acyltransferase"/>
</dbReference>
<evidence type="ECO:0000259" key="1">
    <source>
        <dbReference type="PROSITE" id="PS51186"/>
    </source>
</evidence>
<dbReference type="PROSITE" id="PS51186">
    <property type="entry name" value="GNAT"/>
    <property type="match status" value="1"/>
</dbReference>
<gene>
    <name evidence="2" type="ORF">HNR44_002647</name>
</gene>
<keyword evidence="2" id="KW-0808">Transferase</keyword>
<evidence type="ECO:0000313" key="2">
    <source>
        <dbReference type="EMBL" id="MBB6450657.1"/>
    </source>
</evidence>